<evidence type="ECO:0000313" key="2">
    <source>
        <dbReference type="EMBL" id="KAJ8929521.1"/>
    </source>
</evidence>
<reference evidence="2" key="1">
    <citation type="journal article" date="2023" name="Insect Mol. Biol.">
        <title>Genome sequencing provides insights into the evolution of gene families encoding plant cell wall-degrading enzymes in longhorned beetles.</title>
        <authorList>
            <person name="Shin N.R."/>
            <person name="Okamura Y."/>
            <person name="Kirsch R."/>
            <person name="Pauchet Y."/>
        </authorList>
    </citation>
    <scope>NUCLEOTIDE SEQUENCE</scope>
    <source>
        <strain evidence="2">RBIC_L_NR</strain>
    </source>
</reference>
<evidence type="ECO:0000313" key="3">
    <source>
        <dbReference type="Proteomes" id="UP001162156"/>
    </source>
</evidence>
<organism evidence="2 3">
    <name type="scientific">Rhamnusium bicolor</name>
    <dbReference type="NCBI Taxonomy" id="1586634"/>
    <lineage>
        <taxon>Eukaryota</taxon>
        <taxon>Metazoa</taxon>
        <taxon>Ecdysozoa</taxon>
        <taxon>Arthropoda</taxon>
        <taxon>Hexapoda</taxon>
        <taxon>Insecta</taxon>
        <taxon>Pterygota</taxon>
        <taxon>Neoptera</taxon>
        <taxon>Endopterygota</taxon>
        <taxon>Coleoptera</taxon>
        <taxon>Polyphaga</taxon>
        <taxon>Cucujiformia</taxon>
        <taxon>Chrysomeloidea</taxon>
        <taxon>Cerambycidae</taxon>
        <taxon>Lepturinae</taxon>
        <taxon>Rhagiini</taxon>
        <taxon>Rhamnusium</taxon>
    </lineage>
</organism>
<dbReference type="Proteomes" id="UP001162156">
    <property type="component" value="Unassembled WGS sequence"/>
</dbReference>
<dbReference type="EMBL" id="JANEYF010004975">
    <property type="protein sequence ID" value="KAJ8929521.1"/>
    <property type="molecule type" value="Genomic_DNA"/>
</dbReference>
<name>A0AAV8WSV2_9CUCU</name>
<dbReference type="InterPro" id="IPR029526">
    <property type="entry name" value="PGBD"/>
</dbReference>
<comment type="caution">
    <text evidence="2">The sequence shown here is derived from an EMBL/GenBank/DDBJ whole genome shotgun (WGS) entry which is preliminary data.</text>
</comment>
<dbReference type="Pfam" id="PF13843">
    <property type="entry name" value="DDE_Tnp_1_7"/>
    <property type="match status" value="1"/>
</dbReference>
<evidence type="ECO:0000259" key="1">
    <source>
        <dbReference type="Pfam" id="PF13843"/>
    </source>
</evidence>
<keyword evidence="3" id="KW-1185">Reference proteome</keyword>
<proteinExistence type="predicted"/>
<dbReference type="PANTHER" id="PTHR47272">
    <property type="entry name" value="DDE_TNP_1_7 DOMAIN-CONTAINING PROTEIN"/>
    <property type="match status" value="1"/>
</dbReference>
<dbReference type="AlphaFoldDB" id="A0AAV8WSV2"/>
<accession>A0AAV8WSV2</accession>
<feature type="domain" description="PiggyBac transposable element-derived protein" evidence="1">
    <location>
        <begin position="141"/>
        <end position="261"/>
    </location>
</feature>
<protein>
    <recommendedName>
        <fullName evidence="1">PiggyBac transposable element-derived protein domain-containing protein</fullName>
    </recommendedName>
</protein>
<sequence length="313" mass="36603">MEQFEVADMIYLYSDFLQMDPQSFSGIRKFQIPNGNISEDENLSHDGEGYLEFEDVLLEEASETFSDEQGIIDDNDTDIDEQWESEDNIPLARLQNKKITNKKQRKEEIIWLDDSLNVSQEDNAWTDFQSLPADICEMDQPYQFFSYFFTKDILSYITEQTNLFSVQVRPEKPANISEDEIKAFVGIFIYMSVIHLPSTRSYWNNTMEIPAVSQTMTCNRFEEIKRFLHFSDNNELVPFGQVGHDKLFKIRPFLDKVRERLFQKENEIKKRGRGSVVEKVAKVDDISVSVVVWYDNKLVTTVSTYVGHRLSLK</sequence>
<dbReference type="PANTHER" id="PTHR47272:SF1">
    <property type="entry name" value="PIGGYBAC TRANSPOSABLE ELEMENT-DERIVED PROTEIN 3-LIKE"/>
    <property type="match status" value="1"/>
</dbReference>
<gene>
    <name evidence="2" type="ORF">NQ314_017779</name>
</gene>